<dbReference type="OrthoDB" id="9772497at2"/>
<dbReference type="InterPro" id="IPR029066">
    <property type="entry name" value="PLP-binding_barrel"/>
</dbReference>
<dbReference type="Pfam" id="PF01168">
    <property type="entry name" value="Ala_racemase_N"/>
    <property type="match status" value="1"/>
</dbReference>
<dbReference type="InterPro" id="IPR001608">
    <property type="entry name" value="Ala_racemase_N"/>
</dbReference>
<dbReference type="GO" id="GO:0036088">
    <property type="term" value="P:D-serine catabolic process"/>
    <property type="evidence" value="ECO:0007669"/>
    <property type="project" value="TreeGrafter"/>
</dbReference>
<dbReference type="EMBL" id="CP016171">
    <property type="protein sequence ID" value="ANN71776.1"/>
    <property type="molecule type" value="Genomic_DNA"/>
</dbReference>
<dbReference type="CDD" id="cd06812">
    <property type="entry name" value="PLPDE_III_DSD_D-TA_like_1"/>
    <property type="match status" value="1"/>
</dbReference>
<name>A0A193FX68_9BORD</name>
<dbReference type="SUPFAM" id="SSF51419">
    <property type="entry name" value="PLP-binding barrel"/>
    <property type="match status" value="1"/>
</dbReference>
<dbReference type="GO" id="GO:0008721">
    <property type="term" value="F:D-serine ammonia-lyase activity"/>
    <property type="evidence" value="ECO:0007669"/>
    <property type="project" value="TreeGrafter"/>
</dbReference>
<evidence type="ECO:0000313" key="4">
    <source>
        <dbReference type="EMBL" id="ANN66697.1"/>
    </source>
</evidence>
<dbReference type="EMBL" id="CP016170">
    <property type="protein sequence ID" value="ANN66697.1"/>
    <property type="molecule type" value="Genomic_DNA"/>
</dbReference>
<feature type="domain" description="D-serine dehydratase-like" evidence="3">
    <location>
        <begin position="266"/>
        <end position="373"/>
    </location>
</feature>
<evidence type="ECO:0000313" key="6">
    <source>
        <dbReference type="Proteomes" id="UP000091897"/>
    </source>
</evidence>
<evidence type="ECO:0000313" key="7">
    <source>
        <dbReference type="Proteomes" id="UP000092213"/>
    </source>
</evidence>
<dbReference type="InterPro" id="IPR042208">
    <property type="entry name" value="D-ser_dehydrat-like_sf"/>
</dbReference>
<accession>A0A193FX68</accession>
<reference evidence="6 7" key="1">
    <citation type="submission" date="2016-06" db="EMBL/GenBank/DDBJ databases">
        <title>Complete genome sequences of Bordetella bronchialis and Bordetella flabilis.</title>
        <authorList>
            <person name="LiPuma J.J."/>
            <person name="Spilker T."/>
        </authorList>
    </citation>
    <scope>NUCLEOTIDE SEQUENCE [LARGE SCALE GENOMIC DNA]</scope>
    <source>
        <strain evidence="5 7">AU17976</strain>
        <strain evidence="4 6">AU3182</strain>
    </source>
</reference>
<dbReference type="PANTHER" id="PTHR28004:SF2">
    <property type="entry name" value="D-SERINE DEHYDRATASE"/>
    <property type="match status" value="1"/>
</dbReference>
<protein>
    <submittedName>
        <fullName evidence="5">Alanine racemase</fullName>
    </submittedName>
</protein>
<dbReference type="Proteomes" id="UP000092213">
    <property type="component" value="Chromosome"/>
</dbReference>
<dbReference type="InterPro" id="IPR051466">
    <property type="entry name" value="D-amino_acid_metab_enzyme"/>
</dbReference>
<dbReference type="KEGG" id="bbro:BAU06_10765"/>
<dbReference type="InterPro" id="IPR026956">
    <property type="entry name" value="D-ser_dehydrat-like_dom"/>
</dbReference>
<comment type="similarity">
    <text evidence="1">Belongs to the DSD1 family.</text>
</comment>
<gene>
    <name evidence="4" type="ORF">BAU06_10765</name>
    <name evidence="5" type="ORF">BAU08_10965</name>
</gene>
<organism evidence="5 7">
    <name type="scientific">Bordetella bronchialis</name>
    <dbReference type="NCBI Taxonomy" id="463025"/>
    <lineage>
        <taxon>Bacteria</taxon>
        <taxon>Pseudomonadati</taxon>
        <taxon>Pseudomonadota</taxon>
        <taxon>Betaproteobacteria</taxon>
        <taxon>Burkholderiales</taxon>
        <taxon>Alcaligenaceae</taxon>
        <taxon>Bordetella</taxon>
    </lineage>
</organism>
<dbReference type="SMART" id="SM01119">
    <property type="entry name" value="D-ser_dehydrat"/>
    <property type="match status" value="1"/>
</dbReference>
<keyword evidence="6" id="KW-1185">Reference proteome</keyword>
<dbReference type="AlphaFoldDB" id="A0A193FX68"/>
<dbReference type="Gene3D" id="3.20.20.10">
    <property type="entry name" value="Alanine racemase"/>
    <property type="match status" value="1"/>
</dbReference>
<dbReference type="RefSeq" id="WP_066348517.1">
    <property type="nucleotide sequence ID" value="NZ_CBCSFJ010000028.1"/>
</dbReference>
<dbReference type="STRING" id="463025.BAU08_10965"/>
<proteinExistence type="inferred from homology"/>
<evidence type="ECO:0000256" key="2">
    <source>
        <dbReference type="ARBA" id="ARBA00023239"/>
    </source>
</evidence>
<dbReference type="PANTHER" id="PTHR28004">
    <property type="entry name" value="ZGC:162816-RELATED"/>
    <property type="match status" value="1"/>
</dbReference>
<dbReference type="Gene3D" id="2.40.37.20">
    <property type="entry name" value="D-serine dehydratase-like domain"/>
    <property type="match status" value="1"/>
</dbReference>
<dbReference type="Proteomes" id="UP000091897">
    <property type="component" value="Chromosome"/>
</dbReference>
<keyword evidence="2" id="KW-0456">Lyase</keyword>
<evidence type="ECO:0000313" key="5">
    <source>
        <dbReference type="EMBL" id="ANN71776.1"/>
    </source>
</evidence>
<evidence type="ECO:0000256" key="1">
    <source>
        <dbReference type="ARBA" id="ARBA00005323"/>
    </source>
</evidence>
<evidence type="ECO:0000259" key="3">
    <source>
        <dbReference type="SMART" id="SM01119"/>
    </source>
</evidence>
<dbReference type="Pfam" id="PF14031">
    <property type="entry name" value="D-ser_dehydrat"/>
    <property type="match status" value="1"/>
</dbReference>
<sequence length="389" mass="42230">MNPPNTDLRATPLLREQDTPSLVLDERRMTANIRRMRERAQALGVQLRPHLKTPKSIEVARRVMDTPEGPATVSTLQEAEQFAQAGVRDILYAVGIAPNKLDRVVALRRQGVDLTIVVDSVEAARAVADKSRASGLRIPCLIELDTDGHRAGVAPDQGERLVAIGRALHEHGAELRGVMTHAGESYQCTSTQAIEAMAERERSGAVACAETLRAAGLPCPVVSVGSTPTALFSRDLTGVTEVRAGVFVFFDLFMAGLGVCAQEDIALSVLTTVIGHQEDKGWILVDAGWMAMSRDRGTAKQKVDQYYGVVCDIDGKPYPDLVMRETNQEQGILALRPGSTATLPELPLGTMVRVLPNHACATGAQHDAYRVIRDDSGRVAAQWPRFRGW</sequence>